<dbReference type="Proteomes" id="UP000887540">
    <property type="component" value="Unplaced"/>
</dbReference>
<name>A0A914BY27_9BILA</name>
<proteinExistence type="predicted"/>
<evidence type="ECO:0000313" key="2">
    <source>
        <dbReference type="Proteomes" id="UP000887540"/>
    </source>
</evidence>
<dbReference type="AlphaFoldDB" id="A0A914BY27"/>
<protein>
    <submittedName>
        <fullName evidence="3">Uncharacterized protein</fullName>
    </submittedName>
</protein>
<sequence>MIATYAKMFQAIWNEDHGGDILDLDDMNKLYAADGPNRAIGSSNQQIGSQGKKAFEDYLDKLLKEKNLTDQQMKRQKEKYERKMEQMRSEYKKKADETNKYFSGKPREEVHIPRDVKKAAEEARAKNGIDEVNIFLRLPII</sequence>
<evidence type="ECO:0000313" key="3">
    <source>
        <dbReference type="WBParaSite" id="ACRNAN_Path_1246.g4855.t1"/>
    </source>
</evidence>
<accession>A0A914BY27</accession>
<reference evidence="3" key="1">
    <citation type="submission" date="2022-11" db="UniProtKB">
        <authorList>
            <consortium name="WormBaseParasite"/>
        </authorList>
    </citation>
    <scope>IDENTIFICATION</scope>
</reference>
<dbReference type="WBParaSite" id="ACRNAN_Path_1246.g4855.t1">
    <property type="protein sequence ID" value="ACRNAN_Path_1246.g4855.t1"/>
    <property type="gene ID" value="ACRNAN_Path_1246.g4855"/>
</dbReference>
<organism evidence="2 3">
    <name type="scientific">Acrobeloides nanus</name>
    <dbReference type="NCBI Taxonomy" id="290746"/>
    <lineage>
        <taxon>Eukaryota</taxon>
        <taxon>Metazoa</taxon>
        <taxon>Ecdysozoa</taxon>
        <taxon>Nematoda</taxon>
        <taxon>Chromadorea</taxon>
        <taxon>Rhabditida</taxon>
        <taxon>Tylenchina</taxon>
        <taxon>Cephalobomorpha</taxon>
        <taxon>Cephaloboidea</taxon>
        <taxon>Cephalobidae</taxon>
        <taxon>Acrobeloides</taxon>
    </lineage>
</organism>
<evidence type="ECO:0000256" key="1">
    <source>
        <dbReference type="SAM" id="MobiDB-lite"/>
    </source>
</evidence>
<feature type="region of interest" description="Disordered" evidence="1">
    <location>
        <begin position="71"/>
        <end position="114"/>
    </location>
</feature>
<keyword evidence="2" id="KW-1185">Reference proteome</keyword>